<gene>
    <name evidence="7" type="ORF">RND81_12G040000</name>
</gene>
<dbReference type="Pfam" id="PF00439">
    <property type="entry name" value="Bromodomain"/>
    <property type="match status" value="1"/>
</dbReference>
<feature type="region of interest" description="Disordered" evidence="4">
    <location>
        <begin position="1"/>
        <end position="21"/>
    </location>
</feature>
<feature type="compositionally biased region" description="Basic and acidic residues" evidence="4">
    <location>
        <begin position="578"/>
        <end position="593"/>
    </location>
</feature>
<protein>
    <recommendedName>
        <fullName evidence="9">Bromo domain-containing protein</fullName>
    </recommendedName>
</protein>
<comment type="caution">
    <text evidence="7">The sequence shown here is derived from an EMBL/GenBank/DDBJ whole genome shotgun (WGS) entry which is preliminary data.</text>
</comment>
<keyword evidence="1 2" id="KW-0103">Bromodomain</keyword>
<feature type="region of interest" description="Disordered" evidence="4">
    <location>
        <begin position="150"/>
        <end position="282"/>
    </location>
</feature>
<evidence type="ECO:0008006" key="9">
    <source>
        <dbReference type="Google" id="ProtNLM"/>
    </source>
</evidence>
<dbReference type="EMBL" id="JBDFQZ010000012">
    <property type="protein sequence ID" value="KAK9671582.1"/>
    <property type="molecule type" value="Genomic_DNA"/>
</dbReference>
<sequence length="632" mass="69351">MAEPPPTTTATTTKLDLVGKPPPKTTITPWGTLEDLLLTCAVNRHGTNSWTSISNELNNHRRTSLFTPHLCRLKFLDLQRRFSDTADAAVLLDELRRLRVAELKRDLHRYDVSIVSLQLKVKRLKEEREKSVTKDVDEIITTKHDGFDERENSDLIKNDAVETPPPENGELFVESNSVNRKTEPVEIEPARVVGPVRGVESCNGSSNSKESERVDSGELGESASDVQSTASLRRREKEMREVCGNSSSGEENQSLVSKSSGGVGDSGCGDKEGEGGGGSGGGECKSQRLVEFLNVVRTRTCGSVFEGRLESQESSKYKSLIKEHIDLGIIRKRVEDGLYSNCHTMFYRDLMLLVNNAIVFFSRTSSEHKFAVELRQLVTQHFQTHLSIRKGQTLTPTPPIAPSKPTKFEVDQTDRSDLKPKLAITGPVIACRKRSSIAGKLLSEAVKKESSPATVKPASSDVLKKEGDKSLSTSLNAVSKKQTRDQSSASRNPTSKNQNSNSSPTRKPSPRTVSAELKKSSSRNSKQGSRPGNDLLLDVLDNAVKRKIFGNGSSSGNGRGDRQKDQGRGSLSGLNKKPSTEKEKGKEERESSRNKNNGRPPKKAATAVVVSGKRGRDGGRDSDAHTKKRQRR</sequence>
<dbReference type="InterPro" id="IPR009057">
    <property type="entry name" value="Homeodomain-like_sf"/>
</dbReference>
<dbReference type="SMART" id="SM00297">
    <property type="entry name" value="BROMO"/>
    <property type="match status" value="1"/>
</dbReference>
<dbReference type="PANTHER" id="PTHR37888:SF11">
    <property type="entry name" value="DNA-BINDING BROMODOMAIN-CONTAINING PROTEIN"/>
    <property type="match status" value="1"/>
</dbReference>
<dbReference type="SUPFAM" id="SSF47370">
    <property type="entry name" value="Bromodomain"/>
    <property type="match status" value="1"/>
</dbReference>
<feature type="compositionally biased region" description="Polar residues" evidence="4">
    <location>
        <begin position="470"/>
        <end position="506"/>
    </location>
</feature>
<keyword evidence="8" id="KW-1185">Reference proteome</keyword>
<dbReference type="PROSITE" id="PS50014">
    <property type="entry name" value="BROMODOMAIN_2"/>
    <property type="match status" value="1"/>
</dbReference>
<feature type="compositionally biased region" description="Polar residues" evidence="4">
    <location>
        <begin position="244"/>
        <end position="253"/>
    </location>
</feature>
<dbReference type="Proteomes" id="UP001443914">
    <property type="component" value="Unassembled WGS sequence"/>
</dbReference>
<evidence type="ECO:0000256" key="1">
    <source>
        <dbReference type="ARBA" id="ARBA00023117"/>
    </source>
</evidence>
<evidence type="ECO:0000313" key="7">
    <source>
        <dbReference type="EMBL" id="KAK9671582.1"/>
    </source>
</evidence>
<evidence type="ECO:0000256" key="4">
    <source>
        <dbReference type="SAM" id="MobiDB-lite"/>
    </source>
</evidence>
<dbReference type="CDD" id="cd04369">
    <property type="entry name" value="Bromodomain"/>
    <property type="match status" value="1"/>
</dbReference>
<dbReference type="Pfam" id="PF00249">
    <property type="entry name" value="Myb_DNA-binding"/>
    <property type="match status" value="1"/>
</dbReference>
<keyword evidence="3" id="KW-0175">Coiled coil</keyword>
<dbReference type="PANTHER" id="PTHR37888">
    <property type="entry name" value="DNA-BINDING BROMODOMAIN-CONTAINING PROTEIN"/>
    <property type="match status" value="1"/>
</dbReference>
<dbReference type="SUPFAM" id="SSF46689">
    <property type="entry name" value="Homeodomain-like"/>
    <property type="match status" value="1"/>
</dbReference>
<feature type="domain" description="Bromo" evidence="5">
    <location>
        <begin position="297"/>
        <end position="368"/>
    </location>
</feature>
<dbReference type="Gene3D" id="1.20.920.10">
    <property type="entry name" value="Bromodomain-like"/>
    <property type="match status" value="1"/>
</dbReference>
<evidence type="ECO:0000256" key="2">
    <source>
        <dbReference type="PROSITE-ProRule" id="PRU00035"/>
    </source>
</evidence>
<proteinExistence type="predicted"/>
<feature type="region of interest" description="Disordered" evidence="4">
    <location>
        <begin position="548"/>
        <end position="632"/>
    </location>
</feature>
<feature type="compositionally biased region" description="Basic and acidic residues" evidence="4">
    <location>
        <begin position="150"/>
        <end position="160"/>
    </location>
</feature>
<dbReference type="InterPro" id="IPR001005">
    <property type="entry name" value="SANT/Myb"/>
</dbReference>
<evidence type="ECO:0000259" key="6">
    <source>
        <dbReference type="PROSITE" id="PS50090"/>
    </source>
</evidence>
<name>A0AAW1H344_SAPOF</name>
<dbReference type="AlphaFoldDB" id="A0AAW1H344"/>
<accession>A0AAW1H344</accession>
<feature type="region of interest" description="Disordered" evidence="4">
    <location>
        <begin position="445"/>
        <end position="534"/>
    </location>
</feature>
<feature type="compositionally biased region" description="Basic and acidic residues" evidence="4">
    <location>
        <begin position="614"/>
        <end position="625"/>
    </location>
</feature>
<evidence type="ECO:0000313" key="8">
    <source>
        <dbReference type="Proteomes" id="UP001443914"/>
    </source>
</evidence>
<organism evidence="7 8">
    <name type="scientific">Saponaria officinalis</name>
    <name type="common">Common soapwort</name>
    <name type="synonym">Lychnis saponaria</name>
    <dbReference type="NCBI Taxonomy" id="3572"/>
    <lineage>
        <taxon>Eukaryota</taxon>
        <taxon>Viridiplantae</taxon>
        <taxon>Streptophyta</taxon>
        <taxon>Embryophyta</taxon>
        <taxon>Tracheophyta</taxon>
        <taxon>Spermatophyta</taxon>
        <taxon>Magnoliopsida</taxon>
        <taxon>eudicotyledons</taxon>
        <taxon>Gunneridae</taxon>
        <taxon>Pentapetalae</taxon>
        <taxon>Caryophyllales</taxon>
        <taxon>Caryophyllaceae</taxon>
        <taxon>Caryophylleae</taxon>
        <taxon>Saponaria</taxon>
    </lineage>
</organism>
<feature type="region of interest" description="Disordered" evidence="4">
    <location>
        <begin position="391"/>
        <end position="414"/>
    </location>
</feature>
<dbReference type="InterPro" id="IPR036427">
    <property type="entry name" value="Bromodomain-like_sf"/>
</dbReference>
<dbReference type="PROSITE" id="PS50090">
    <property type="entry name" value="MYB_LIKE"/>
    <property type="match status" value="1"/>
</dbReference>
<dbReference type="SMART" id="SM00717">
    <property type="entry name" value="SANT"/>
    <property type="match status" value="1"/>
</dbReference>
<evidence type="ECO:0000259" key="5">
    <source>
        <dbReference type="PROSITE" id="PS50014"/>
    </source>
</evidence>
<dbReference type="CDD" id="cd00167">
    <property type="entry name" value="SANT"/>
    <property type="match status" value="1"/>
</dbReference>
<reference evidence="7" key="1">
    <citation type="submission" date="2024-03" db="EMBL/GenBank/DDBJ databases">
        <title>WGS assembly of Saponaria officinalis var. Norfolk2.</title>
        <authorList>
            <person name="Jenkins J."/>
            <person name="Shu S."/>
            <person name="Grimwood J."/>
            <person name="Barry K."/>
            <person name="Goodstein D."/>
            <person name="Schmutz J."/>
            <person name="Leebens-Mack J."/>
            <person name="Osbourn A."/>
        </authorList>
    </citation>
    <scope>NUCLEOTIDE SEQUENCE [LARGE SCALE GENOMIC DNA]</scope>
    <source>
        <strain evidence="7">JIC</strain>
    </source>
</reference>
<feature type="coiled-coil region" evidence="3">
    <location>
        <begin position="107"/>
        <end position="134"/>
    </location>
</feature>
<evidence type="ECO:0000256" key="3">
    <source>
        <dbReference type="SAM" id="Coils"/>
    </source>
</evidence>
<dbReference type="InterPro" id="IPR001487">
    <property type="entry name" value="Bromodomain"/>
</dbReference>
<feature type="domain" description="Myb-like" evidence="6">
    <location>
        <begin position="22"/>
        <end position="79"/>
    </location>
</feature>